<dbReference type="Proteomes" id="UP000297535">
    <property type="component" value="Unassembled WGS sequence"/>
</dbReference>
<dbReference type="OrthoDB" id="9988244at2"/>
<sequence length="79" mass="8000">MRLWPRQPSRQASGRPDPAAPGRSIGGRGLGDAAPRGAAGSRSDAGRETACPAAAGGEDRQTSQSLVAAKQFDIDGQIG</sequence>
<dbReference type="RefSeq" id="WP_135417880.1">
    <property type="nucleotide sequence ID" value="NZ_SRLB01000021.1"/>
</dbReference>
<name>A0A4Z0NKA5_9HYPH</name>
<evidence type="ECO:0000256" key="1">
    <source>
        <dbReference type="SAM" id="MobiDB-lite"/>
    </source>
</evidence>
<proteinExistence type="predicted"/>
<evidence type="ECO:0000313" key="3">
    <source>
        <dbReference type="Proteomes" id="UP000297535"/>
    </source>
</evidence>
<keyword evidence="3" id="KW-1185">Reference proteome</keyword>
<feature type="region of interest" description="Disordered" evidence="1">
    <location>
        <begin position="1"/>
        <end position="79"/>
    </location>
</feature>
<evidence type="ECO:0000313" key="2">
    <source>
        <dbReference type="EMBL" id="TGD96167.1"/>
    </source>
</evidence>
<gene>
    <name evidence="2" type="ORF">EU555_24730</name>
</gene>
<protein>
    <submittedName>
        <fullName evidence="2">Uncharacterized protein</fullName>
    </submittedName>
</protein>
<dbReference type="AlphaFoldDB" id="A0A4Z0NKA5"/>
<comment type="caution">
    <text evidence="2">The sequence shown here is derived from an EMBL/GenBank/DDBJ whole genome shotgun (WGS) entry which is preliminary data.</text>
</comment>
<dbReference type="EMBL" id="SRLB01000021">
    <property type="protein sequence ID" value="TGD96167.1"/>
    <property type="molecule type" value="Genomic_DNA"/>
</dbReference>
<accession>A0A4Z0NKA5</accession>
<organism evidence="2 3">
    <name type="scientific">Methylobacterium nonmethylotrophicum</name>
    <dbReference type="NCBI Taxonomy" id="1141884"/>
    <lineage>
        <taxon>Bacteria</taxon>
        <taxon>Pseudomonadati</taxon>
        <taxon>Pseudomonadota</taxon>
        <taxon>Alphaproteobacteria</taxon>
        <taxon>Hyphomicrobiales</taxon>
        <taxon>Methylobacteriaceae</taxon>
        <taxon>Methylobacterium</taxon>
    </lineage>
</organism>
<reference evidence="2 3" key="1">
    <citation type="submission" date="2019-04" db="EMBL/GenBank/DDBJ databases">
        <authorList>
            <person name="Feng G."/>
            <person name="Zhu H."/>
        </authorList>
    </citation>
    <scope>NUCLEOTIDE SEQUENCE [LARGE SCALE GENOMIC DNA]</scope>
    <source>
        <strain evidence="2 3">6HR-1</strain>
    </source>
</reference>